<dbReference type="EMBL" id="LSUQ01000023">
    <property type="protein sequence ID" value="OAG93780.1"/>
    <property type="molecule type" value="Genomic_DNA"/>
</dbReference>
<evidence type="ECO:0000313" key="2">
    <source>
        <dbReference type="EMBL" id="OAG93780.1"/>
    </source>
</evidence>
<dbReference type="OrthoDB" id="2082272at2"/>
<dbReference type="RefSeq" id="WP_067564587.1">
    <property type="nucleotide sequence ID" value="NZ_LSUQ01000023.1"/>
</dbReference>
<proteinExistence type="predicted"/>
<dbReference type="STRING" id="1765683.B2M26_01285"/>
<dbReference type="AlphaFoldDB" id="A0A162TS59"/>
<accession>A0A162TS59</accession>
<comment type="caution">
    <text evidence="2">The sequence shown here is derived from an EMBL/GenBank/DDBJ whole genome shotgun (WGS) entry which is preliminary data.</text>
</comment>
<feature type="transmembrane region" description="Helical" evidence="1">
    <location>
        <begin position="140"/>
        <end position="158"/>
    </location>
</feature>
<dbReference type="Proteomes" id="UP000077421">
    <property type="component" value="Unassembled WGS sequence"/>
</dbReference>
<reference evidence="2 4" key="1">
    <citation type="submission" date="2016-02" db="EMBL/GenBank/DDBJ databases">
        <title>Draft genome sequence of Acidibacillus ferrooxidans SLC66.</title>
        <authorList>
            <person name="Oliveira G."/>
            <person name="Nancucheo I."/>
            <person name="Dall'Agnol H."/>
            <person name="Johnson B."/>
            <person name="Oliveira R."/>
            <person name="Nunes G.L."/>
            <person name="Tzotzos G."/>
            <person name="Orellana S.C."/>
            <person name="Salim A.C."/>
            <person name="Araujo F.M."/>
        </authorList>
    </citation>
    <scope>NUCLEOTIDE SEQUENCE [LARGE SCALE GENOMIC DNA]</scope>
    <source>
        <strain evidence="2 4">SLC66</strain>
    </source>
</reference>
<organism evidence="2 4">
    <name type="scientific">Ferroacidibacillus organovorans</name>
    <dbReference type="NCBI Taxonomy" id="1765683"/>
    <lineage>
        <taxon>Bacteria</taxon>
        <taxon>Bacillati</taxon>
        <taxon>Bacillota</taxon>
        <taxon>Bacilli</taxon>
        <taxon>Bacillales</taxon>
        <taxon>Alicyclobacillaceae</taxon>
        <taxon>Ferroacidibacillus</taxon>
    </lineage>
</organism>
<gene>
    <name evidence="2" type="ORF">AYW79_08675</name>
    <name evidence="3" type="ORF">B2M26_01285</name>
</gene>
<sequence length="194" mass="21635">MSKAIPSKSIPKRALSITTSFDWVRSKTILMWRTIALMIFIAAVSRQVDFLITQADRRAVVLPHAIVYFALALCGVIVGLSLPISTRRVGETLLRTLLPKTAETKRKELLRSIAACIVFLGMLPVPLWTLPTLNAFLDGHIWLFVEANLSLVLTGFLTGSAWSILLPNRLWLALLFQTVLVFMMLTNILASSSW</sequence>
<feature type="transmembrane region" description="Helical" evidence="1">
    <location>
        <begin position="170"/>
        <end position="190"/>
    </location>
</feature>
<evidence type="ECO:0000313" key="3">
    <source>
        <dbReference type="EMBL" id="OPG17398.1"/>
    </source>
</evidence>
<dbReference type="EMBL" id="MWPS01000003">
    <property type="protein sequence ID" value="OPG17398.1"/>
    <property type="molecule type" value="Genomic_DNA"/>
</dbReference>
<evidence type="ECO:0000313" key="5">
    <source>
        <dbReference type="Proteomes" id="UP000190229"/>
    </source>
</evidence>
<feature type="transmembrane region" description="Helical" evidence="1">
    <location>
        <begin position="29"/>
        <end position="45"/>
    </location>
</feature>
<name>A0A162TS59_9BACL</name>
<keyword evidence="1" id="KW-0812">Transmembrane</keyword>
<protein>
    <submittedName>
        <fullName evidence="2">Uncharacterized protein</fullName>
    </submittedName>
</protein>
<evidence type="ECO:0000256" key="1">
    <source>
        <dbReference type="SAM" id="Phobius"/>
    </source>
</evidence>
<keyword evidence="1" id="KW-1133">Transmembrane helix</keyword>
<keyword evidence="5" id="KW-1185">Reference proteome</keyword>
<feature type="transmembrane region" description="Helical" evidence="1">
    <location>
        <begin position="109"/>
        <end position="128"/>
    </location>
</feature>
<feature type="transmembrane region" description="Helical" evidence="1">
    <location>
        <begin position="65"/>
        <end position="85"/>
    </location>
</feature>
<dbReference type="Proteomes" id="UP000190229">
    <property type="component" value="Unassembled WGS sequence"/>
</dbReference>
<reference evidence="3 5" key="2">
    <citation type="submission" date="2017-02" db="EMBL/GenBank/DDBJ databases">
        <title>Draft genome of Acidibacillus ferrooxidans Huett2.</title>
        <authorList>
            <person name="Schopf S."/>
        </authorList>
    </citation>
    <scope>NUCLEOTIDE SEQUENCE [LARGE SCALE GENOMIC DNA]</scope>
    <source>
        <strain evidence="3 5">Huett2</strain>
    </source>
</reference>
<evidence type="ECO:0000313" key="4">
    <source>
        <dbReference type="Proteomes" id="UP000077421"/>
    </source>
</evidence>
<keyword evidence="1" id="KW-0472">Membrane</keyword>